<evidence type="ECO:0000313" key="1">
    <source>
        <dbReference type="EMBL" id="CAF4630951.1"/>
    </source>
</evidence>
<gene>
    <name evidence="2" type="ORF">BYL167_LOCUS44645</name>
    <name evidence="1" type="ORF">GIL414_LOCUS40210</name>
</gene>
<dbReference type="EMBL" id="CAJOBH010121863">
    <property type="protein sequence ID" value="CAF4715178.1"/>
    <property type="molecule type" value="Genomic_DNA"/>
</dbReference>
<name>A0A8S2ZI34_9BILA</name>
<dbReference type="EMBL" id="CAJOBJ010110898">
    <property type="protein sequence ID" value="CAF4630951.1"/>
    <property type="molecule type" value="Genomic_DNA"/>
</dbReference>
<dbReference type="AlphaFoldDB" id="A0A8S2ZI34"/>
<proteinExistence type="predicted"/>
<feature type="non-terminal residue" evidence="1">
    <location>
        <position position="61"/>
    </location>
</feature>
<reference evidence="1" key="1">
    <citation type="submission" date="2021-02" db="EMBL/GenBank/DDBJ databases">
        <authorList>
            <person name="Nowell W R."/>
        </authorList>
    </citation>
    <scope>NUCLEOTIDE SEQUENCE</scope>
</reference>
<protein>
    <submittedName>
        <fullName evidence="1">Uncharacterized protein</fullName>
    </submittedName>
</protein>
<sequence>MVINNEYVSFSSCVNDNDDDIDRINEDEYEDDIDIDQINEDEYDERPLYHGSSITVTNAVH</sequence>
<dbReference type="Proteomes" id="UP000681967">
    <property type="component" value="Unassembled WGS sequence"/>
</dbReference>
<organism evidence="1 3">
    <name type="scientific">Rotaria magnacalcarata</name>
    <dbReference type="NCBI Taxonomy" id="392030"/>
    <lineage>
        <taxon>Eukaryota</taxon>
        <taxon>Metazoa</taxon>
        <taxon>Spiralia</taxon>
        <taxon>Gnathifera</taxon>
        <taxon>Rotifera</taxon>
        <taxon>Eurotatoria</taxon>
        <taxon>Bdelloidea</taxon>
        <taxon>Philodinida</taxon>
        <taxon>Philodinidae</taxon>
        <taxon>Rotaria</taxon>
    </lineage>
</organism>
<comment type="caution">
    <text evidence="1">The sequence shown here is derived from an EMBL/GenBank/DDBJ whole genome shotgun (WGS) entry which is preliminary data.</text>
</comment>
<evidence type="ECO:0000313" key="2">
    <source>
        <dbReference type="EMBL" id="CAF4715178.1"/>
    </source>
</evidence>
<dbReference type="Proteomes" id="UP000681720">
    <property type="component" value="Unassembled WGS sequence"/>
</dbReference>
<evidence type="ECO:0000313" key="3">
    <source>
        <dbReference type="Proteomes" id="UP000681720"/>
    </source>
</evidence>
<accession>A0A8S2ZI34</accession>